<dbReference type="EMBL" id="JACGWJ010000019">
    <property type="protein sequence ID" value="KAL0345385.1"/>
    <property type="molecule type" value="Genomic_DNA"/>
</dbReference>
<organism evidence="2">
    <name type="scientific">Sesamum radiatum</name>
    <name type="common">Black benniseed</name>
    <dbReference type="NCBI Taxonomy" id="300843"/>
    <lineage>
        <taxon>Eukaryota</taxon>
        <taxon>Viridiplantae</taxon>
        <taxon>Streptophyta</taxon>
        <taxon>Embryophyta</taxon>
        <taxon>Tracheophyta</taxon>
        <taxon>Spermatophyta</taxon>
        <taxon>Magnoliopsida</taxon>
        <taxon>eudicotyledons</taxon>
        <taxon>Gunneridae</taxon>
        <taxon>Pentapetalae</taxon>
        <taxon>asterids</taxon>
        <taxon>lamiids</taxon>
        <taxon>Lamiales</taxon>
        <taxon>Pedaliaceae</taxon>
        <taxon>Sesamum</taxon>
    </lineage>
</organism>
<dbReference type="AlphaFoldDB" id="A0AAW2NQZ1"/>
<accession>A0AAW2NQZ1</accession>
<feature type="region of interest" description="Disordered" evidence="1">
    <location>
        <begin position="52"/>
        <end position="92"/>
    </location>
</feature>
<feature type="compositionally biased region" description="Basic and acidic residues" evidence="1">
    <location>
        <begin position="58"/>
        <end position="77"/>
    </location>
</feature>
<protein>
    <submittedName>
        <fullName evidence="2">Uncharacterized protein</fullName>
    </submittedName>
</protein>
<gene>
    <name evidence="2" type="ORF">Sradi_4369800</name>
</gene>
<reference evidence="2" key="2">
    <citation type="journal article" date="2024" name="Plant">
        <title>Genomic evolution and insights into agronomic trait innovations of Sesamum species.</title>
        <authorList>
            <person name="Miao H."/>
            <person name="Wang L."/>
            <person name="Qu L."/>
            <person name="Liu H."/>
            <person name="Sun Y."/>
            <person name="Le M."/>
            <person name="Wang Q."/>
            <person name="Wei S."/>
            <person name="Zheng Y."/>
            <person name="Lin W."/>
            <person name="Duan Y."/>
            <person name="Cao H."/>
            <person name="Xiong S."/>
            <person name="Wang X."/>
            <person name="Wei L."/>
            <person name="Li C."/>
            <person name="Ma Q."/>
            <person name="Ju M."/>
            <person name="Zhao R."/>
            <person name="Li G."/>
            <person name="Mu C."/>
            <person name="Tian Q."/>
            <person name="Mei H."/>
            <person name="Zhang T."/>
            <person name="Gao T."/>
            <person name="Zhang H."/>
        </authorList>
    </citation>
    <scope>NUCLEOTIDE SEQUENCE</scope>
    <source>
        <strain evidence="2">G02</strain>
    </source>
</reference>
<evidence type="ECO:0000256" key="1">
    <source>
        <dbReference type="SAM" id="MobiDB-lite"/>
    </source>
</evidence>
<sequence length="92" mass="10026">MASSDESVRFVGENLAGNDFIKASHVGRAPARPRIEEPIGVQLPYNLVDEPFNLEGEASGKSEGELTSREEEERKEPMTVGKEGTNVISPIK</sequence>
<name>A0AAW2NQZ1_SESRA</name>
<reference evidence="2" key="1">
    <citation type="submission" date="2020-06" db="EMBL/GenBank/DDBJ databases">
        <authorList>
            <person name="Li T."/>
            <person name="Hu X."/>
            <person name="Zhang T."/>
            <person name="Song X."/>
            <person name="Zhang H."/>
            <person name="Dai N."/>
            <person name="Sheng W."/>
            <person name="Hou X."/>
            <person name="Wei L."/>
        </authorList>
    </citation>
    <scope>NUCLEOTIDE SEQUENCE</scope>
    <source>
        <strain evidence="2">G02</strain>
        <tissue evidence="2">Leaf</tissue>
    </source>
</reference>
<comment type="caution">
    <text evidence="2">The sequence shown here is derived from an EMBL/GenBank/DDBJ whole genome shotgun (WGS) entry which is preliminary data.</text>
</comment>
<evidence type="ECO:0000313" key="2">
    <source>
        <dbReference type="EMBL" id="KAL0345385.1"/>
    </source>
</evidence>
<proteinExistence type="predicted"/>